<dbReference type="Proteomes" id="UP001162131">
    <property type="component" value="Unassembled WGS sequence"/>
</dbReference>
<dbReference type="EMBL" id="CAJZBQ010000046">
    <property type="protein sequence ID" value="CAG9328537.1"/>
    <property type="molecule type" value="Genomic_DNA"/>
</dbReference>
<evidence type="ECO:0000313" key="3">
    <source>
        <dbReference type="Proteomes" id="UP001162131"/>
    </source>
</evidence>
<dbReference type="AlphaFoldDB" id="A0AAU9K3I3"/>
<comment type="caution">
    <text evidence="2">The sequence shown here is derived from an EMBL/GenBank/DDBJ whole genome shotgun (WGS) entry which is preliminary data.</text>
</comment>
<accession>A0AAU9K3I3</accession>
<feature type="transmembrane region" description="Helical" evidence="1">
    <location>
        <begin position="161"/>
        <end position="182"/>
    </location>
</feature>
<proteinExistence type="predicted"/>
<organism evidence="2 3">
    <name type="scientific">Blepharisma stoltei</name>
    <dbReference type="NCBI Taxonomy" id="1481888"/>
    <lineage>
        <taxon>Eukaryota</taxon>
        <taxon>Sar</taxon>
        <taxon>Alveolata</taxon>
        <taxon>Ciliophora</taxon>
        <taxon>Postciliodesmatophora</taxon>
        <taxon>Heterotrichea</taxon>
        <taxon>Heterotrichida</taxon>
        <taxon>Blepharismidae</taxon>
        <taxon>Blepharisma</taxon>
    </lineage>
</organism>
<keyword evidence="1" id="KW-1133">Transmembrane helix</keyword>
<feature type="transmembrane region" description="Helical" evidence="1">
    <location>
        <begin position="188"/>
        <end position="209"/>
    </location>
</feature>
<evidence type="ECO:0000313" key="2">
    <source>
        <dbReference type="EMBL" id="CAG9328537.1"/>
    </source>
</evidence>
<name>A0AAU9K3I3_9CILI</name>
<keyword evidence="1" id="KW-0472">Membrane</keyword>
<keyword evidence="1" id="KW-0812">Transmembrane</keyword>
<reference evidence="2" key="1">
    <citation type="submission" date="2021-09" db="EMBL/GenBank/DDBJ databases">
        <authorList>
            <consortium name="AG Swart"/>
            <person name="Singh M."/>
            <person name="Singh A."/>
            <person name="Seah K."/>
            <person name="Emmerich C."/>
        </authorList>
    </citation>
    <scope>NUCLEOTIDE SEQUENCE</scope>
    <source>
        <strain evidence="2">ATCC30299</strain>
    </source>
</reference>
<protein>
    <submittedName>
        <fullName evidence="2">Uncharacterized protein</fullName>
    </submittedName>
</protein>
<evidence type="ECO:0000256" key="1">
    <source>
        <dbReference type="SAM" id="Phobius"/>
    </source>
</evidence>
<sequence length="252" mass="29309">MLIEQITREIDDKKLFTIISEEGESIQFVESMEKPSAEKKEISNITNGSENAQENHGNWEKITATYCNIGLTIYGIKIPESSYNSIIGETDYIYDIFISSGFWPFSCKKIPIPVDSEIYLKWGNRPSRSQSNERDIIQKFSTDFSWFANPYIARLNMARKFFYGLIVMSVIFTILFIILLEYAEMEYWGFSFFILMLPLATIFLYSVTVKTMLQRFTKKASNFVNMKLPELKSNRIMVELGKNCSYIVFKLS</sequence>
<keyword evidence="3" id="KW-1185">Reference proteome</keyword>
<gene>
    <name evidence="2" type="ORF">BSTOLATCC_MIC46534</name>
</gene>